<evidence type="ECO:0000313" key="3">
    <source>
        <dbReference type="Proteomes" id="UP000050509"/>
    </source>
</evidence>
<dbReference type="SMART" id="SM00450">
    <property type="entry name" value="RHOD"/>
    <property type="match status" value="1"/>
</dbReference>
<name>A0A0P9DIY3_9CHLR</name>
<dbReference type="Gene3D" id="3.40.250.10">
    <property type="entry name" value="Rhodanese-like domain"/>
    <property type="match status" value="1"/>
</dbReference>
<sequence>MATFQNLTVDQVKAKIDSGESFRLIDVREPGEHAVAHIEGAELLPLSRANDWIGDLTDDSELVIFCHHGGRSAQVASFLAARRGFTRVANMVGGIDEWSQRIDPTIARY</sequence>
<reference evidence="2 3" key="1">
    <citation type="submission" date="2015-09" db="EMBL/GenBank/DDBJ databases">
        <title>Draft genome sequence of Kouleothrix aurantiaca JCM 19913.</title>
        <authorList>
            <person name="Hemp J."/>
        </authorList>
    </citation>
    <scope>NUCLEOTIDE SEQUENCE [LARGE SCALE GENOMIC DNA]</scope>
    <source>
        <strain evidence="2 3">COM-B</strain>
    </source>
</reference>
<dbReference type="EMBL" id="LJCR01000268">
    <property type="protein sequence ID" value="KPV53400.1"/>
    <property type="molecule type" value="Genomic_DNA"/>
</dbReference>
<dbReference type="Proteomes" id="UP000050509">
    <property type="component" value="Unassembled WGS sequence"/>
</dbReference>
<comment type="caution">
    <text evidence="2">The sequence shown here is derived from an EMBL/GenBank/DDBJ whole genome shotgun (WGS) entry which is preliminary data.</text>
</comment>
<dbReference type="InterPro" id="IPR001763">
    <property type="entry name" value="Rhodanese-like_dom"/>
</dbReference>
<evidence type="ECO:0000313" key="2">
    <source>
        <dbReference type="EMBL" id="KPV53400.1"/>
    </source>
</evidence>
<dbReference type="SUPFAM" id="SSF52821">
    <property type="entry name" value="Rhodanese/Cell cycle control phosphatase"/>
    <property type="match status" value="1"/>
</dbReference>
<keyword evidence="3" id="KW-1185">Reference proteome</keyword>
<evidence type="ECO:0000259" key="1">
    <source>
        <dbReference type="PROSITE" id="PS50206"/>
    </source>
</evidence>
<keyword evidence="2" id="KW-0808">Transferase</keyword>
<dbReference type="GO" id="GO:0016740">
    <property type="term" value="F:transferase activity"/>
    <property type="evidence" value="ECO:0007669"/>
    <property type="project" value="UniProtKB-KW"/>
</dbReference>
<feature type="domain" description="Rhodanese" evidence="1">
    <location>
        <begin position="18"/>
        <end position="107"/>
    </location>
</feature>
<proteinExistence type="predicted"/>
<dbReference type="Pfam" id="PF00581">
    <property type="entry name" value="Rhodanese"/>
    <property type="match status" value="1"/>
</dbReference>
<dbReference type="PANTHER" id="PTHR43031">
    <property type="entry name" value="FAD-DEPENDENT OXIDOREDUCTASE"/>
    <property type="match status" value="1"/>
</dbReference>
<gene>
    <name evidence="2" type="ORF">SE17_09875</name>
</gene>
<accession>A0A0P9DIY3</accession>
<dbReference type="InterPro" id="IPR050229">
    <property type="entry name" value="GlpE_sulfurtransferase"/>
</dbReference>
<dbReference type="InterPro" id="IPR036873">
    <property type="entry name" value="Rhodanese-like_dom_sf"/>
</dbReference>
<dbReference type="AlphaFoldDB" id="A0A0P9DIY3"/>
<dbReference type="PANTHER" id="PTHR43031:SF17">
    <property type="entry name" value="SULFURTRANSFERASE YTWF-RELATED"/>
    <property type="match status" value="1"/>
</dbReference>
<organism evidence="2 3">
    <name type="scientific">Kouleothrix aurantiaca</name>
    <dbReference type="NCBI Taxonomy" id="186479"/>
    <lineage>
        <taxon>Bacteria</taxon>
        <taxon>Bacillati</taxon>
        <taxon>Chloroflexota</taxon>
        <taxon>Chloroflexia</taxon>
        <taxon>Chloroflexales</taxon>
        <taxon>Roseiflexineae</taxon>
        <taxon>Roseiflexaceae</taxon>
        <taxon>Kouleothrix</taxon>
    </lineage>
</organism>
<protein>
    <submittedName>
        <fullName evidence="2">Sulfurtransferase</fullName>
    </submittedName>
</protein>
<dbReference type="PROSITE" id="PS50206">
    <property type="entry name" value="RHODANESE_3"/>
    <property type="match status" value="1"/>
</dbReference>